<dbReference type="InParanoid" id="A0A2P5EHI4"/>
<accession>A0A2P5EHI4</accession>
<dbReference type="AlphaFoldDB" id="A0A2P5EHI4"/>
<dbReference type="Proteomes" id="UP000237000">
    <property type="component" value="Unassembled WGS sequence"/>
</dbReference>
<evidence type="ECO:0000313" key="1">
    <source>
        <dbReference type="EMBL" id="PON85007.1"/>
    </source>
</evidence>
<comment type="caution">
    <text evidence="1">The sequence shown here is derived from an EMBL/GenBank/DDBJ whole genome shotgun (WGS) entry which is preliminary data.</text>
</comment>
<reference evidence="2" key="1">
    <citation type="submission" date="2016-06" db="EMBL/GenBank/DDBJ databases">
        <title>Parallel loss of symbiosis genes in relatives of nitrogen-fixing non-legume Parasponia.</title>
        <authorList>
            <person name="Van Velzen R."/>
            <person name="Holmer R."/>
            <person name="Bu F."/>
            <person name="Rutten L."/>
            <person name="Van Zeijl A."/>
            <person name="Liu W."/>
            <person name="Santuari L."/>
            <person name="Cao Q."/>
            <person name="Sharma T."/>
            <person name="Shen D."/>
            <person name="Roswanjaya Y."/>
            <person name="Wardhani T."/>
            <person name="Kalhor M.S."/>
            <person name="Jansen J."/>
            <person name="Van den Hoogen J."/>
            <person name="Gungor B."/>
            <person name="Hartog M."/>
            <person name="Hontelez J."/>
            <person name="Verver J."/>
            <person name="Yang W.-C."/>
            <person name="Schijlen E."/>
            <person name="Repin R."/>
            <person name="Schilthuizen M."/>
            <person name="Schranz E."/>
            <person name="Heidstra R."/>
            <person name="Miyata K."/>
            <person name="Fedorova E."/>
            <person name="Kohlen W."/>
            <person name="Bisseling T."/>
            <person name="Smit S."/>
            <person name="Geurts R."/>
        </authorList>
    </citation>
    <scope>NUCLEOTIDE SEQUENCE [LARGE SCALE GENOMIC DNA]</scope>
    <source>
        <strain evidence="2">cv. RG33-2</strain>
    </source>
</reference>
<dbReference type="OrthoDB" id="844819at2759"/>
<name>A0A2P5EHI4_TREOI</name>
<keyword evidence="2" id="KW-1185">Reference proteome</keyword>
<evidence type="ECO:0000313" key="2">
    <source>
        <dbReference type="Proteomes" id="UP000237000"/>
    </source>
</evidence>
<gene>
    <name evidence="1" type="ORF">TorRG33x02_192590</name>
</gene>
<sequence length="347" mass="40470">MVSKKDLRSLQTELLETMSHNTAIRKKMEELEKLRDGSLSAESEELKALVFESNQTLMTLYDIKTEEGFKSYKITIQRMANGAQALSKRLDEFEEKFRKYNVPKLGDSDSLLGYTKNLREFMKIWKEEGGEGREKEEKSLIEWLQLLIGRQSDQEERKETFEEMKDVAIELGIQISHHLVEYFALAAERDDTPRKLDDVGVMIRFLSVEENSMIIKRFFSVVEFAKSSVLLETEKCSMDSAGKVSYDETEQEVLHLILREVLRLEVAFCCPDLPMMLTDDVYLSMASHLMKVFENKLEKVNLKINELKMESLSIRDPDKDPKTWNIPKEKLDMGMQEIWNRLDFQSC</sequence>
<dbReference type="EMBL" id="JXTC01000154">
    <property type="protein sequence ID" value="PON85007.1"/>
    <property type="molecule type" value="Genomic_DNA"/>
</dbReference>
<protein>
    <submittedName>
        <fullName evidence="1">Uncharacterized protein</fullName>
    </submittedName>
</protein>
<proteinExistence type="predicted"/>
<organism evidence="1 2">
    <name type="scientific">Trema orientale</name>
    <name type="common">Charcoal tree</name>
    <name type="synonym">Celtis orientalis</name>
    <dbReference type="NCBI Taxonomy" id="63057"/>
    <lineage>
        <taxon>Eukaryota</taxon>
        <taxon>Viridiplantae</taxon>
        <taxon>Streptophyta</taxon>
        <taxon>Embryophyta</taxon>
        <taxon>Tracheophyta</taxon>
        <taxon>Spermatophyta</taxon>
        <taxon>Magnoliopsida</taxon>
        <taxon>eudicotyledons</taxon>
        <taxon>Gunneridae</taxon>
        <taxon>Pentapetalae</taxon>
        <taxon>rosids</taxon>
        <taxon>fabids</taxon>
        <taxon>Rosales</taxon>
        <taxon>Cannabaceae</taxon>
        <taxon>Trema</taxon>
    </lineage>
</organism>